<dbReference type="GO" id="GO:0008237">
    <property type="term" value="F:metallopeptidase activity"/>
    <property type="evidence" value="ECO:0007669"/>
    <property type="project" value="UniProtKB-KW"/>
</dbReference>
<feature type="transmembrane region" description="Helical" evidence="12">
    <location>
        <begin position="143"/>
        <end position="161"/>
    </location>
</feature>
<proteinExistence type="inferred from homology"/>
<name>B4D5X3_9BACT</name>
<keyword evidence="11 12" id="KW-0472">Membrane</keyword>
<accession>B4D5X3</accession>
<evidence type="ECO:0000256" key="9">
    <source>
        <dbReference type="ARBA" id="ARBA00022989"/>
    </source>
</evidence>
<dbReference type="GO" id="GO:0046872">
    <property type="term" value="F:metal ion binding"/>
    <property type="evidence" value="ECO:0007669"/>
    <property type="project" value="UniProtKB-KW"/>
</dbReference>
<organism evidence="14 15">
    <name type="scientific">Chthoniobacter flavus Ellin428</name>
    <dbReference type="NCBI Taxonomy" id="497964"/>
    <lineage>
        <taxon>Bacteria</taxon>
        <taxon>Pseudomonadati</taxon>
        <taxon>Verrucomicrobiota</taxon>
        <taxon>Spartobacteria</taxon>
        <taxon>Chthoniobacterales</taxon>
        <taxon>Chthoniobacteraceae</taxon>
        <taxon>Chthoniobacter</taxon>
    </lineage>
</organism>
<reference evidence="14 15" key="1">
    <citation type="journal article" date="2011" name="J. Bacteriol.">
        <title>Genome sequence of Chthoniobacter flavus Ellin428, an aerobic heterotrophic soil bacterium.</title>
        <authorList>
            <person name="Kant R."/>
            <person name="van Passel M.W."/>
            <person name="Palva A."/>
            <person name="Lucas S."/>
            <person name="Lapidus A."/>
            <person name="Glavina Del Rio T."/>
            <person name="Dalin E."/>
            <person name="Tice H."/>
            <person name="Bruce D."/>
            <person name="Goodwin L."/>
            <person name="Pitluck S."/>
            <person name="Larimer F.W."/>
            <person name="Land M.L."/>
            <person name="Hauser L."/>
            <person name="Sangwan P."/>
            <person name="de Vos W.M."/>
            <person name="Janssen P.H."/>
            <person name="Smidt H."/>
        </authorList>
    </citation>
    <scope>NUCLEOTIDE SEQUENCE [LARGE SCALE GENOMIC DNA]</scope>
    <source>
        <strain evidence="14 15">Ellin428</strain>
    </source>
</reference>
<dbReference type="GO" id="GO:0016020">
    <property type="term" value="C:membrane"/>
    <property type="evidence" value="ECO:0007669"/>
    <property type="project" value="UniProtKB-SubCell"/>
</dbReference>
<dbReference type="GO" id="GO:0006508">
    <property type="term" value="P:proteolysis"/>
    <property type="evidence" value="ECO:0007669"/>
    <property type="project" value="UniProtKB-KW"/>
</dbReference>
<comment type="cofactor">
    <cofactor evidence="1">
        <name>Zn(2+)</name>
        <dbReference type="ChEBI" id="CHEBI:29105"/>
    </cofactor>
</comment>
<dbReference type="EMBL" id="ABVL01000014">
    <property type="protein sequence ID" value="EDY18176.1"/>
    <property type="molecule type" value="Genomic_DNA"/>
</dbReference>
<keyword evidence="7" id="KW-0378">Hydrolase</keyword>
<dbReference type="PANTHER" id="PTHR39188:SF3">
    <property type="entry name" value="STAGE IV SPORULATION PROTEIN FB"/>
    <property type="match status" value="1"/>
</dbReference>
<dbReference type="InParanoid" id="B4D5X3"/>
<evidence type="ECO:0000256" key="11">
    <source>
        <dbReference type="ARBA" id="ARBA00023136"/>
    </source>
</evidence>
<keyword evidence="6" id="KW-0479">Metal-binding</keyword>
<dbReference type="InterPro" id="IPR008915">
    <property type="entry name" value="Peptidase_M50"/>
</dbReference>
<keyword evidence="8" id="KW-0862">Zinc</keyword>
<evidence type="ECO:0000313" key="15">
    <source>
        <dbReference type="Proteomes" id="UP000005824"/>
    </source>
</evidence>
<evidence type="ECO:0000256" key="6">
    <source>
        <dbReference type="ARBA" id="ARBA00022723"/>
    </source>
</evidence>
<dbReference type="PANTHER" id="PTHR39188">
    <property type="entry name" value="MEMBRANE-ASSOCIATED ZINC METALLOPROTEASE M50B"/>
    <property type="match status" value="1"/>
</dbReference>
<evidence type="ECO:0000256" key="8">
    <source>
        <dbReference type="ARBA" id="ARBA00022833"/>
    </source>
</evidence>
<evidence type="ECO:0000259" key="13">
    <source>
        <dbReference type="Pfam" id="PF02163"/>
    </source>
</evidence>
<keyword evidence="15" id="KW-1185">Reference proteome</keyword>
<evidence type="ECO:0000256" key="7">
    <source>
        <dbReference type="ARBA" id="ARBA00022801"/>
    </source>
</evidence>
<evidence type="ECO:0000256" key="12">
    <source>
        <dbReference type="SAM" id="Phobius"/>
    </source>
</evidence>
<keyword evidence="5 12" id="KW-0812">Transmembrane</keyword>
<evidence type="ECO:0000256" key="10">
    <source>
        <dbReference type="ARBA" id="ARBA00023049"/>
    </source>
</evidence>
<dbReference type="AlphaFoldDB" id="B4D5X3"/>
<keyword evidence="4" id="KW-0645">Protease</keyword>
<comment type="similarity">
    <text evidence="3">Belongs to the peptidase M50B family.</text>
</comment>
<dbReference type="Pfam" id="PF02163">
    <property type="entry name" value="Peptidase_M50"/>
    <property type="match status" value="2"/>
</dbReference>
<evidence type="ECO:0000313" key="14">
    <source>
        <dbReference type="EMBL" id="EDY18176.1"/>
    </source>
</evidence>
<evidence type="ECO:0000256" key="1">
    <source>
        <dbReference type="ARBA" id="ARBA00001947"/>
    </source>
</evidence>
<feature type="transmembrane region" description="Helical" evidence="12">
    <location>
        <begin position="181"/>
        <end position="200"/>
    </location>
</feature>
<keyword evidence="10" id="KW-0482">Metalloprotease</keyword>
<dbReference type="Proteomes" id="UP000005824">
    <property type="component" value="Unassembled WGS sequence"/>
</dbReference>
<evidence type="ECO:0000256" key="4">
    <source>
        <dbReference type="ARBA" id="ARBA00022670"/>
    </source>
</evidence>
<evidence type="ECO:0000256" key="5">
    <source>
        <dbReference type="ARBA" id="ARBA00022692"/>
    </source>
</evidence>
<dbReference type="eggNOG" id="COG1994">
    <property type="taxonomic scope" value="Bacteria"/>
</dbReference>
<feature type="domain" description="Peptidase M50" evidence="13">
    <location>
        <begin position="51"/>
        <end position="121"/>
    </location>
</feature>
<dbReference type="STRING" id="497964.CfE428DRAFT_4312"/>
<feature type="transmembrane region" description="Helical" evidence="12">
    <location>
        <begin position="99"/>
        <end position="122"/>
    </location>
</feature>
<gene>
    <name evidence="14" type="ORF">CfE428DRAFT_4312</name>
</gene>
<protein>
    <submittedName>
        <fullName evidence="14">Peptidase M50</fullName>
    </submittedName>
</protein>
<feature type="domain" description="Peptidase M50" evidence="13">
    <location>
        <begin position="136"/>
        <end position="194"/>
    </location>
</feature>
<comment type="caution">
    <text evidence="14">The sequence shown here is derived from an EMBL/GenBank/DDBJ whole genome shotgun (WGS) entry which is preliminary data.</text>
</comment>
<feature type="transmembrane region" description="Helical" evidence="12">
    <location>
        <begin position="12"/>
        <end position="35"/>
    </location>
</feature>
<sequence length="302" mass="34445">MASQRTDSLRLFRVFGIDVYVHWAWIFVAIYQINYRAHAYSSIGWKIAEYLSLFLIVLIHEFGHALATRQVGGKADQILLWPFGGIAYVSPPARPGAELWSIAAGPLVNVVLFFVFTAVVRFQEIPLSFDAHLPDLETFLRNLWWINTGLLIFNLLPVYPLDGGQIFRSLLWFFIGRARSMYVAAIFGFLGAAALGVLALTKRDIWLGLITFYLASNCRRAWDHAKTLTALERLPRRPEFTCPSCHVHPPIGALWRCHQCGVGFDTFETRAECPHCHTTFPTTICIDCRESHPLFDWMRRVS</sequence>
<evidence type="ECO:0000256" key="2">
    <source>
        <dbReference type="ARBA" id="ARBA00004141"/>
    </source>
</evidence>
<keyword evidence="9 12" id="KW-1133">Transmembrane helix</keyword>
<dbReference type="RefSeq" id="WP_006981636.1">
    <property type="nucleotide sequence ID" value="NZ_ABVL01000014.1"/>
</dbReference>
<comment type="subcellular location">
    <subcellularLocation>
        <location evidence="2">Membrane</location>
        <topology evidence="2">Multi-pass membrane protein</topology>
    </subcellularLocation>
</comment>
<evidence type="ECO:0000256" key="3">
    <source>
        <dbReference type="ARBA" id="ARBA00007931"/>
    </source>
</evidence>